<proteinExistence type="predicted"/>
<dbReference type="InterPro" id="IPR043504">
    <property type="entry name" value="Peptidase_S1_PA_chymotrypsin"/>
</dbReference>
<feature type="signal peptide" evidence="1">
    <location>
        <begin position="1"/>
        <end position="26"/>
    </location>
</feature>
<keyword evidence="3" id="KW-1185">Reference proteome</keyword>
<evidence type="ECO:0000256" key="1">
    <source>
        <dbReference type="SAM" id="SignalP"/>
    </source>
</evidence>
<reference evidence="2" key="1">
    <citation type="submission" date="2021-04" db="EMBL/GenBank/DDBJ databases">
        <title>Dactylosporangium aurantiacum NRRL B-8018 full assembly.</title>
        <authorList>
            <person name="Hartkoorn R.C."/>
            <person name="Beaudoing E."/>
            <person name="Hot D."/>
        </authorList>
    </citation>
    <scope>NUCLEOTIDE SEQUENCE</scope>
    <source>
        <strain evidence="2">NRRL B-8018</strain>
    </source>
</reference>
<dbReference type="KEGG" id="daur:Daura_24395"/>
<evidence type="ECO:0008006" key="4">
    <source>
        <dbReference type="Google" id="ProtNLM"/>
    </source>
</evidence>
<dbReference type="Gene3D" id="2.40.10.10">
    <property type="entry name" value="Trypsin-like serine proteases"/>
    <property type="match status" value="2"/>
</dbReference>
<protein>
    <recommendedName>
        <fullName evidence="4">Streptogrisin C</fullName>
    </recommendedName>
</protein>
<dbReference type="Proteomes" id="UP001058003">
    <property type="component" value="Chromosome"/>
</dbReference>
<gene>
    <name evidence="2" type="ORF">Daura_24395</name>
</gene>
<evidence type="ECO:0000313" key="3">
    <source>
        <dbReference type="Proteomes" id="UP001058003"/>
    </source>
</evidence>
<feature type="chain" id="PRO_5040161450" description="Streptogrisin C" evidence="1">
    <location>
        <begin position="27"/>
        <end position="447"/>
    </location>
</feature>
<dbReference type="EMBL" id="CP073767">
    <property type="protein sequence ID" value="UWZ59022.1"/>
    <property type="molecule type" value="Genomic_DNA"/>
</dbReference>
<organism evidence="2 3">
    <name type="scientific">Dactylosporangium aurantiacum</name>
    <dbReference type="NCBI Taxonomy" id="35754"/>
    <lineage>
        <taxon>Bacteria</taxon>
        <taxon>Bacillati</taxon>
        <taxon>Actinomycetota</taxon>
        <taxon>Actinomycetes</taxon>
        <taxon>Micromonosporales</taxon>
        <taxon>Micromonosporaceae</taxon>
        <taxon>Dactylosporangium</taxon>
    </lineage>
</organism>
<name>A0A9Q9MS07_9ACTN</name>
<keyword evidence="1" id="KW-0732">Signal</keyword>
<dbReference type="InterPro" id="IPR009003">
    <property type="entry name" value="Peptidase_S1_PA"/>
</dbReference>
<sequence length="447" mass="46271">MRRSRVLPLLLLLGGSLVALPQAAQAAPPTAGLPAGYTSWAQVMAAQEPLNTAGLAIRDAAATNPASGYSNHSIDVVTRTLTLYWKGTPSGPEAGVLDAAKARGIKVVVHPARYSATEVEAKRELILRDAQAARIARVSPATDGSGITVSVRPAAGVTAFGAGVTPGADAPNLRAAVRAGGVTVVTAEPAQMYTREADSAPFYAGGLIMRDGVGGPACTAGWSVRFPNNEQFTATARHCGALGSNWYSGDGHYLGWGAGESITRQSDGKWRGYDALFVVTTGSGGSDSRMFDGPGVFQANQFQKLVRGTHESSTNSWVCMSPAVTGVRCSIQIVKDNDSECVYSNVPGIADGTTVCFNTISALSRADEWITMAGDSGGPVFVNADNNTNVYAAGIIHGSYGQTGQCANPLYGHYGAQPSTVSCSRGVSFTSIRKAMAPFSGLQVNGA</sequence>
<evidence type="ECO:0000313" key="2">
    <source>
        <dbReference type="EMBL" id="UWZ59022.1"/>
    </source>
</evidence>
<dbReference type="SUPFAM" id="SSF50494">
    <property type="entry name" value="Trypsin-like serine proteases"/>
    <property type="match status" value="1"/>
</dbReference>
<dbReference type="RefSeq" id="WP_033361880.1">
    <property type="nucleotide sequence ID" value="NZ_CP073767.1"/>
</dbReference>
<dbReference type="AlphaFoldDB" id="A0A9Q9MS07"/>
<dbReference type="OrthoDB" id="4413809at2"/>
<accession>A0A9Q9MS07</accession>